<dbReference type="GO" id="GO:0030001">
    <property type="term" value="P:metal ion transport"/>
    <property type="evidence" value="ECO:0007669"/>
    <property type="project" value="InterPro"/>
</dbReference>
<organism evidence="5 6">
    <name type="scientific">Sulfurimonas aquatica</name>
    <dbReference type="NCBI Taxonomy" id="2672570"/>
    <lineage>
        <taxon>Bacteria</taxon>
        <taxon>Pseudomonadati</taxon>
        <taxon>Campylobacterota</taxon>
        <taxon>Epsilonproteobacteria</taxon>
        <taxon>Campylobacterales</taxon>
        <taxon>Sulfurimonadaceae</taxon>
        <taxon>Sulfurimonas</taxon>
    </lineage>
</organism>
<reference evidence="5" key="1">
    <citation type="submission" date="2019-11" db="EMBL/GenBank/DDBJ databases">
        <authorList>
            <person name="Kojima H."/>
        </authorList>
    </citation>
    <scope>NUCLEOTIDE SEQUENCE</scope>
    <source>
        <strain evidence="5">H1576</strain>
    </source>
</reference>
<keyword evidence="2 4" id="KW-0813">Transport</keyword>
<evidence type="ECO:0000313" key="6">
    <source>
        <dbReference type="Proteomes" id="UP000671852"/>
    </source>
</evidence>
<gene>
    <name evidence="5" type="ORF">GJV85_13055</name>
</gene>
<dbReference type="InterPro" id="IPR006129">
    <property type="entry name" value="AdhesinB"/>
</dbReference>
<dbReference type="InterPro" id="IPR006127">
    <property type="entry name" value="ZnuA-like"/>
</dbReference>
<dbReference type="PRINTS" id="PR00690">
    <property type="entry name" value="ADHESNFAMILY"/>
</dbReference>
<dbReference type="Pfam" id="PF01297">
    <property type="entry name" value="ZnuA"/>
    <property type="match status" value="1"/>
</dbReference>
<proteinExistence type="inferred from homology"/>
<comment type="similarity">
    <text evidence="1 4">Belongs to the bacterial solute-binding protein 9 family.</text>
</comment>
<evidence type="ECO:0000313" key="5">
    <source>
        <dbReference type="EMBL" id="QSZ42992.1"/>
    </source>
</evidence>
<dbReference type="RefSeq" id="WP_207561806.1">
    <property type="nucleotide sequence ID" value="NZ_CP046072.1"/>
</dbReference>
<dbReference type="SUPFAM" id="SSF53807">
    <property type="entry name" value="Helical backbone' metal receptor"/>
    <property type="match status" value="1"/>
</dbReference>
<sequence>MKNLKIVALILIALLAILQFFIFNSQKETKPSQKSIAVSTFALYDIAKHIAGESIKIVNIIPFGSNPHSFEPSPKLMGEIEDSSLLFYSGVGLEHWIENMEFKNRALDVSKHVKLRELESDEFEFHEHHDEQCAHGTLDPHYWLDFENMQKATKLITDELINLQPEHKEKYEKNRDKYLNGLKKLDNAFKKDLSLCRLNTIIINHNSISYLAHKYNFETKSLSGLTPEAEPTASDIKRIIKEIDKDGVKTIFFENFVNNSVIKSIAKDENIKIDSLHSLGNITPDEADQNLSYEDIMYTNLEKLSKVLECN</sequence>
<accession>A0A975B2E6</accession>
<dbReference type="PRINTS" id="PR00691">
    <property type="entry name" value="ADHESINB"/>
</dbReference>
<dbReference type="AlphaFoldDB" id="A0A975B2E6"/>
<dbReference type="EMBL" id="CP046072">
    <property type="protein sequence ID" value="QSZ42992.1"/>
    <property type="molecule type" value="Genomic_DNA"/>
</dbReference>
<dbReference type="InterPro" id="IPR006128">
    <property type="entry name" value="Lipoprotein_PsaA-like"/>
</dbReference>
<dbReference type="GO" id="GO:0046872">
    <property type="term" value="F:metal ion binding"/>
    <property type="evidence" value="ECO:0007669"/>
    <property type="project" value="InterPro"/>
</dbReference>
<keyword evidence="6" id="KW-1185">Reference proteome</keyword>
<keyword evidence="3" id="KW-0732">Signal</keyword>
<reference evidence="5" key="2">
    <citation type="submission" date="2021-04" db="EMBL/GenBank/DDBJ databases">
        <title>Isolation and characterization of a novel species of the genus Sulfurimonas.</title>
        <authorList>
            <person name="Fukui M."/>
        </authorList>
    </citation>
    <scope>NUCLEOTIDE SEQUENCE</scope>
    <source>
        <strain evidence="5">H1576</strain>
    </source>
</reference>
<dbReference type="PANTHER" id="PTHR42953:SF3">
    <property type="entry name" value="HIGH-AFFINITY ZINC UPTAKE SYSTEM PROTEIN ZNUA"/>
    <property type="match status" value="1"/>
</dbReference>
<evidence type="ECO:0000256" key="3">
    <source>
        <dbReference type="ARBA" id="ARBA00022729"/>
    </source>
</evidence>
<dbReference type="PANTHER" id="PTHR42953">
    <property type="entry name" value="HIGH-AFFINITY ZINC UPTAKE SYSTEM PROTEIN ZNUA-RELATED"/>
    <property type="match status" value="1"/>
</dbReference>
<dbReference type="GO" id="GO:0007155">
    <property type="term" value="P:cell adhesion"/>
    <property type="evidence" value="ECO:0007669"/>
    <property type="project" value="InterPro"/>
</dbReference>
<evidence type="ECO:0000256" key="4">
    <source>
        <dbReference type="RuleBase" id="RU003512"/>
    </source>
</evidence>
<dbReference type="KEGG" id="saqt:GJV85_13055"/>
<evidence type="ECO:0000256" key="2">
    <source>
        <dbReference type="ARBA" id="ARBA00022448"/>
    </source>
</evidence>
<dbReference type="Proteomes" id="UP000671852">
    <property type="component" value="Chromosome"/>
</dbReference>
<dbReference type="InterPro" id="IPR050492">
    <property type="entry name" value="Bact_metal-bind_prot9"/>
</dbReference>
<protein>
    <submittedName>
        <fullName evidence="5">Zinc ABC transporter substrate-binding protein</fullName>
    </submittedName>
</protein>
<evidence type="ECO:0000256" key="1">
    <source>
        <dbReference type="ARBA" id="ARBA00011028"/>
    </source>
</evidence>
<name>A0A975B2E6_9BACT</name>
<dbReference type="Gene3D" id="3.40.50.1980">
    <property type="entry name" value="Nitrogenase molybdenum iron protein domain"/>
    <property type="match status" value="2"/>
</dbReference>